<reference evidence="1 2" key="1">
    <citation type="journal article" date="2017" name="Environ. Microbiol.">
        <title>Decay of the glycolytic pathway and adaptation to intranuclear parasitism within Enterocytozoonidae microsporidia.</title>
        <authorList>
            <person name="Wiredu Boakye D."/>
            <person name="Jaroenlak P."/>
            <person name="Prachumwat A."/>
            <person name="Williams T.A."/>
            <person name="Bateman K.S."/>
            <person name="Itsathitphaisarn O."/>
            <person name="Sritunyalucksana K."/>
            <person name="Paszkiewicz K.H."/>
            <person name="Moore K.A."/>
            <person name="Stentiford G.D."/>
            <person name="Williams B.A."/>
        </authorList>
    </citation>
    <scope>NUCLEOTIDE SEQUENCE [LARGE SCALE GENOMIC DNA]</scope>
    <source>
        <strain evidence="1 2">GB1</strain>
    </source>
</reference>
<accession>A0A1X0QCK3</accession>
<gene>
    <name evidence="1" type="ORF">HERIO_603</name>
</gene>
<evidence type="ECO:0000313" key="1">
    <source>
        <dbReference type="EMBL" id="ORD97530.1"/>
    </source>
</evidence>
<sequence length="145" mass="17394">MHLFTELPSCNVKLDEEKKLIFLNDEYLRWCDNVLEVTLSDGEFETTINKNILLYLTTERLMIFYELNGYMTVYGIPIGWMNDTRSFIVGNNLLINLNVRFKTRSQELIFYKLLLKEIKDFKSKNNYETDKNILQHVHYYNFKKG</sequence>
<dbReference type="VEuPathDB" id="MicrosporidiaDB:HERIO_603"/>
<dbReference type="AlphaFoldDB" id="A0A1X0QCK3"/>
<dbReference type="EMBL" id="LVKB01000019">
    <property type="protein sequence ID" value="ORD97530.1"/>
    <property type="molecule type" value="Genomic_DNA"/>
</dbReference>
<organism evidence="1 2">
    <name type="scientific">Hepatospora eriocheir</name>
    <dbReference type="NCBI Taxonomy" id="1081669"/>
    <lineage>
        <taxon>Eukaryota</taxon>
        <taxon>Fungi</taxon>
        <taxon>Fungi incertae sedis</taxon>
        <taxon>Microsporidia</taxon>
        <taxon>Hepatosporidae</taxon>
        <taxon>Hepatospora</taxon>
    </lineage>
</organism>
<name>A0A1X0QCK3_9MICR</name>
<protein>
    <submittedName>
        <fullName evidence="1">Uncharacterized protein</fullName>
    </submittedName>
</protein>
<proteinExistence type="predicted"/>
<keyword evidence="2" id="KW-1185">Reference proteome</keyword>
<evidence type="ECO:0000313" key="2">
    <source>
        <dbReference type="Proteomes" id="UP000192356"/>
    </source>
</evidence>
<dbReference type="VEuPathDB" id="MicrosporidiaDB:A0H76_674"/>
<dbReference type="Proteomes" id="UP000192356">
    <property type="component" value="Unassembled WGS sequence"/>
</dbReference>
<comment type="caution">
    <text evidence="1">The sequence shown here is derived from an EMBL/GenBank/DDBJ whole genome shotgun (WGS) entry which is preliminary data.</text>
</comment>